<dbReference type="PROSITE" id="PS50865">
    <property type="entry name" value="ZF_MYND_2"/>
    <property type="match status" value="1"/>
</dbReference>
<dbReference type="KEGG" id="scm:SCHCO_02641492"/>
<organism evidence="8">
    <name type="scientific">Schizophyllum commune (strain H4-8 / FGSC 9210)</name>
    <name type="common">Split gill fungus</name>
    <dbReference type="NCBI Taxonomy" id="578458"/>
    <lineage>
        <taxon>Eukaryota</taxon>
        <taxon>Fungi</taxon>
        <taxon>Dikarya</taxon>
        <taxon>Basidiomycota</taxon>
        <taxon>Agaricomycotina</taxon>
        <taxon>Agaricomycetes</taxon>
        <taxon>Agaricomycetidae</taxon>
        <taxon>Agaricales</taxon>
        <taxon>Schizophyllaceae</taxon>
        <taxon>Schizophyllum</taxon>
    </lineage>
</organism>
<name>D8QJF6_SCHCM</name>
<dbReference type="Pfam" id="PF01753">
    <property type="entry name" value="zf-MYND"/>
    <property type="match status" value="1"/>
</dbReference>
<evidence type="ECO:0000313" key="8">
    <source>
        <dbReference type="Proteomes" id="UP000007431"/>
    </source>
</evidence>
<keyword evidence="3" id="KW-0862">Zinc</keyword>
<sequence length="637" mass="72230">MAHNLSLDPEVLVRQYEDYLDDLDALRKELLGMVEAEASVAARRSSLYRVKALLRGGTTFRVLDDDYLRPDLPWAMDGSQANVMTRAMITYALYMEVSGRPEYVSIRETKPVELATMLRWVDLVHPMNDRLIPTPKCPTYAQMVAPISKLFSSIAMKTDDLIQLAWKDPHVITLVMDLWLHYPRYLLKYSEEISTTLCAITVSAVAIFDGLAATDGGEDYIVARLLHMVGGHHRRILRLISEQTAFLRSVNMESGWEYVWKDQFGLVAGVLQSPEFIGITAPHCFFQSIITGYRRALDQPDNESMILMSESATLILDGLVCLALRPTNLRRAIRSGVYDVLFDVERAWGKGEELSSNSVQHLEDSLTMLGTLRAFHRRHSNLLHPIEQPDERRTFIENRFKSLLSTYRVLWQQYTSWRESNAWKRLIPCSNTNTDAHEGEVRACPCGEVFYCSKKCQREHWKSSHRNDCSRTGRVWTFEDGVTLADTVFAIELAFHVVKRNEDKILEAITRTVTRRVDSPNPKSVLVVVELSNPPTPDGNFGWTLEDEDDGSSTLADGATEGAPDEGEGKGTEDDRSLTAMDRQVNLEDTREVNFEGPHIASIAAWLRYAGETSLQVTLPFRYDFSLQRPVARNLAS</sequence>
<dbReference type="SUPFAM" id="SSF144232">
    <property type="entry name" value="HIT/MYND zinc finger-like"/>
    <property type="match status" value="1"/>
</dbReference>
<proteinExistence type="predicted"/>
<dbReference type="EMBL" id="GL377314">
    <property type="protein sequence ID" value="EFI91984.1"/>
    <property type="molecule type" value="Genomic_DNA"/>
</dbReference>
<gene>
    <name evidence="7" type="ORF">SCHCODRAFT_238275</name>
</gene>
<feature type="compositionally biased region" description="Basic and acidic residues" evidence="5">
    <location>
        <begin position="567"/>
        <end position="576"/>
    </location>
</feature>
<dbReference type="OrthoDB" id="5231159at2759"/>
<keyword evidence="1" id="KW-0479">Metal-binding</keyword>
<dbReference type="AlphaFoldDB" id="D8QJF6"/>
<dbReference type="Proteomes" id="UP000007431">
    <property type="component" value="Unassembled WGS sequence"/>
</dbReference>
<dbReference type="VEuPathDB" id="FungiDB:SCHCODRAFT_02641492"/>
<evidence type="ECO:0000256" key="3">
    <source>
        <dbReference type="ARBA" id="ARBA00022833"/>
    </source>
</evidence>
<dbReference type="GeneID" id="9593322"/>
<evidence type="ECO:0000256" key="1">
    <source>
        <dbReference type="ARBA" id="ARBA00022723"/>
    </source>
</evidence>
<dbReference type="GO" id="GO:0008270">
    <property type="term" value="F:zinc ion binding"/>
    <property type="evidence" value="ECO:0007669"/>
    <property type="project" value="UniProtKB-KW"/>
</dbReference>
<protein>
    <recommendedName>
        <fullName evidence="6">MYND-type domain-containing protein</fullName>
    </recommendedName>
</protein>
<dbReference type="Gene3D" id="6.10.140.2220">
    <property type="match status" value="1"/>
</dbReference>
<evidence type="ECO:0000259" key="6">
    <source>
        <dbReference type="PROSITE" id="PS50865"/>
    </source>
</evidence>
<feature type="domain" description="MYND-type" evidence="6">
    <location>
        <begin position="429"/>
        <end position="469"/>
    </location>
</feature>
<accession>D8QJF6</accession>
<evidence type="ECO:0000256" key="2">
    <source>
        <dbReference type="ARBA" id="ARBA00022771"/>
    </source>
</evidence>
<dbReference type="InterPro" id="IPR002893">
    <property type="entry name" value="Znf_MYND"/>
</dbReference>
<keyword evidence="8" id="KW-1185">Reference proteome</keyword>
<evidence type="ECO:0000256" key="4">
    <source>
        <dbReference type="PROSITE-ProRule" id="PRU00134"/>
    </source>
</evidence>
<evidence type="ECO:0000256" key="5">
    <source>
        <dbReference type="SAM" id="MobiDB-lite"/>
    </source>
</evidence>
<keyword evidence="2 4" id="KW-0863">Zinc-finger</keyword>
<dbReference type="RefSeq" id="XP_003026887.1">
    <property type="nucleotide sequence ID" value="XM_003026841.1"/>
</dbReference>
<dbReference type="InParanoid" id="D8QJF6"/>
<reference evidence="7 8" key="1">
    <citation type="journal article" date="2010" name="Nat. Biotechnol.">
        <title>Genome sequence of the model mushroom Schizophyllum commune.</title>
        <authorList>
            <person name="Ohm R.A."/>
            <person name="de Jong J.F."/>
            <person name="Lugones L.G."/>
            <person name="Aerts A."/>
            <person name="Kothe E."/>
            <person name="Stajich J.E."/>
            <person name="de Vries R.P."/>
            <person name="Record E."/>
            <person name="Levasseur A."/>
            <person name="Baker S.E."/>
            <person name="Bartholomew K.A."/>
            <person name="Coutinho P.M."/>
            <person name="Erdmann S."/>
            <person name="Fowler T.J."/>
            <person name="Gathman A.C."/>
            <person name="Lombard V."/>
            <person name="Henrissat B."/>
            <person name="Knabe N."/>
            <person name="Kuees U."/>
            <person name="Lilly W.W."/>
            <person name="Lindquist E."/>
            <person name="Lucas S."/>
            <person name="Magnuson J.K."/>
            <person name="Piumi F."/>
            <person name="Raudaskoski M."/>
            <person name="Salamov A."/>
            <person name="Schmutz J."/>
            <person name="Schwarze F.W.M.R."/>
            <person name="vanKuyk P.A."/>
            <person name="Horton J.S."/>
            <person name="Grigoriev I.V."/>
            <person name="Woesten H.A.B."/>
        </authorList>
    </citation>
    <scope>NUCLEOTIDE SEQUENCE [LARGE SCALE GENOMIC DNA]</scope>
    <source>
        <strain evidence="8">H4-8 / FGSC 9210</strain>
    </source>
</reference>
<dbReference type="HOGENOM" id="CLU_432203_0_0_1"/>
<feature type="region of interest" description="Disordered" evidence="5">
    <location>
        <begin position="537"/>
        <end position="576"/>
    </location>
</feature>
<evidence type="ECO:0000313" key="7">
    <source>
        <dbReference type="EMBL" id="EFI91984.1"/>
    </source>
</evidence>